<keyword evidence="7" id="KW-0297">G-protein coupled receptor</keyword>
<keyword evidence="16" id="KW-1185">Reference proteome</keyword>
<keyword evidence="3" id="KW-1003">Cell membrane</keyword>
<sequence>MLFFFLLFPLFRLKTLPCHLGEPIPVPYEWYQQGDYVIGGMVSMAGYQFNEVSFQQHPSLEYFGHPDMLTKFYQHILSLVFAVKKINENPEILSNVTLGFYIHDSYYNAIMTYRTTLDLLFRSERFVPSYKCDTRRNLISIIGGLSFGTSSYIADLVKFYKIPQLTYGSFTPQDVHSTEIPFYYSMVPNESSQYIGIIRLLQHFGWRWVGLLAIDNSQGDHFLQSMESLFSQHGICSACVERIPILTYWDKFFEMLEKWKNIYKHIIDEKTNIFIMCGESLTIAWLTDIIFWLSPGHEQNSLGKVWIMTAQMDYLLTGMNKKWDRQFFDGAICFKVHSKEIPGFKEFLKFIKPPWIQGDEFFPLFWEQVFDCSLPSPSLTKLDNPFCTGQERLEDIPGALFEIEMSGHSYSIYNAASVLAQALHVLFLLQSNHRHFLRHKLSEYEDSQPWQLHQFLKSMKFNNSLGETLTFYDQKKMEGGFDIINIVVFPNSTFQRHKIGKVDPDALKEKELVINEDMIVWHRSFNQVLPFSLCNEHCLPGYQKRKKEGKKFCCYDCVECPEGKISKEIDTVACFQCPDDQYANHKKDGCIMKTISFLSYEEPLGLSLATVATLFVLTTIWVLGIFIKHKDSPIVKANNRDLTYILLISLLLCFFCSLLFIGQPGRVTCLLRQSAFGLTFSLSISCVLAKTILVSLAFKATKPGSQIRTWVGKRLAVSIVLLCSLLQASICIVWLSTSPPFPELDMHSTTEEMVLQCNEGSVFMFYCVLSYMALLSLASFIVAFQARKLPDSFNEAKFITFSMFAFCSVWVSFVPTYLSTRGKAMVAVEIFSILSSSAGLLGCIFFPKCYIIVFRPDLNNRDQLIRRHV</sequence>
<dbReference type="FunFam" id="3.40.50.2300:FF:000024">
    <property type="entry name" value="Vomeronasal 2, receptor 73"/>
    <property type="match status" value="1"/>
</dbReference>
<accession>A0AAW1B7Y1</accession>
<comment type="caution">
    <text evidence="15">The sequence shown here is derived from an EMBL/GenBank/DDBJ whole genome shotgun (WGS) entry which is preliminary data.</text>
</comment>
<evidence type="ECO:0000256" key="7">
    <source>
        <dbReference type="ARBA" id="ARBA00023040"/>
    </source>
</evidence>
<evidence type="ECO:0000256" key="9">
    <source>
        <dbReference type="ARBA" id="ARBA00023170"/>
    </source>
</evidence>
<feature type="chain" id="PRO_5043587056" evidence="13">
    <location>
        <begin position="18"/>
        <end position="869"/>
    </location>
</feature>
<organism evidence="15 16">
    <name type="scientific">Crotalus adamanteus</name>
    <name type="common">Eastern diamondback rattlesnake</name>
    <dbReference type="NCBI Taxonomy" id="8729"/>
    <lineage>
        <taxon>Eukaryota</taxon>
        <taxon>Metazoa</taxon>
        <taxon>Chordata</taxon>
        <taxon>Craniata</taxon>
        <taxon>Vertebrata</taxon>
        <taxon>Euteleostomi</taxon>
        <taxon>Lepidosauria</taxon>
        <taxon>Squamata</taxon>
        <taxon>Bifurcata</taxon>
        <taxon>Unidentata</taxon>
        <taxon>Episquamata</taxon>
        <taxon>Toxicofera</taxon>
        <taxon>Serpentes</taxon>
        <taxon>Colubroidea</taxon>
        <taxon>Viperidae</taxon>
        <taxon>Crotalinae</taxon>
        <taxon>Crotalus</taxon>
    </lineage>
</organism>
<evidence type="ECO:0000256" key="1">
    <source>
        <dbReference type="ARBA" id="ARBA00004651"/>
    </source>
</evidence>
<dbReference type="GO" id="GO:0005886">
    <property type="term" value="C:plasma membrane"/>
    <property type="evidence" value="ECO:0007669"/>
    <property type="project" value="UniProtKB-SubCell"/>
</dbReference>
<evidence type="ECO:0000256" key="8">
    <source>
        <dbReference type="ARBA" id="ARBA00023136"/>
    </source>
</evidence>
<dbReference type="InterPro" id="IPR004073">
    <property type="entry name" value="GPCR_3_vmron_rcpt_2"/>
</dbReference>
<feature type="transmembrane region" description="Helical" evidence="12">
    <location>
        <begin position="763"/>
        <end position="786"/>
    </location>
</feature>
<dbReference type="Gene3D" id="2.10.50.30">
    <property type="entry name" value="GPCR, family 3, nine cysteines domain"/>
    <property type="match status" value="1"/>
</dbReference>
<evidence type="ECO:0000259" key="14">
    <source>
        <dbReference type="PROSITE" id="PS50259"/>
    </source>
</evidence>
<feature type="transmembrane region" description="Helical" evidence="12">
    <location>
        <begin position="604"/>
        <end position="627"/>
    </location>
</feature>
<feature type="transmembrane region" description="Helical" evidence="12">
    <location>
        <begin position="824"/>
        <end position="846"/>
    </location>
</feature>
<dbReference type="InterPro" id="IPR001828">
    <property type="entry name" value="ANF_lig-bd_rcpt"/>
</dbReference>
<dbReference type="Pfam" id="PF07562">
    <property type="entry name" value="NCD3G"/>
    <property type="match status" value="1"/>
</dbReference>
<feature type="domain" description="G-protein coupled receptors family 3 profile" evidence="14">
    <location>
        <begin position="604"/>
        <end position="868"/>
    </location>
</feature>
<dbReference type="EMBL" id="JAOTOJ010000008">
    <property type="protein sequence ID" value="KAK9398119.1"/>
    <property type="molecule type" value="Genomic_DNA"/>
</dbReference>
<dbReference type="FunFam" id="2.10.50.30:FF:000002">
    <property type="entry name" value="Vomeronasal 2 receptor, h1"/>
    <property type="match status" value="1"/>
</dbReference>
<evidence type="ECO:0000256" key="5">
    <source>
        <dbReference type="ARBA" id="ARBA00022729"/>
    </source>
</evidence>
<dbReference type="GO" id="GO:0004930">
    <property type="term" value="F:G protein-coupled receptor activity"/>
    <property type="evidence" value="ECO:0007669"/>
    <property type="project" value="UniProtKB-KW"/>
</dbReference>
<dbReference type="PROSITE" id="PS00981">
    <property type="entry name" value="G_PROTEIN_RECEP_F3_3"/>
    <property type="match status" value="1"/>
</dbReference>
<evidence type="ECO:0000256" key="6">
    <source>
        <dbReference type="ARBA" id="ARBA00022989"/>
    </source>
</evidence>
<dbReference type="InterPro" id="IPR038550">
    <property type="entry name" value="GPCR_3_9-Cys_sf"/>
</dbReference>
<dbReference type="CDD" id="cd15283">
    <property type="entry name" value="7tmC_V2R_pheromone"/>
    <property type="match status" value="1"/>
</dbReference>
<keyword evidence="10" id="KW-0325">Glycoprotein</keyword>
<evidence type="ECO:0000256" key="10">
    <source>
        <dbReference type="ARBA" id="ARBA00023180"/>
    </source>
</evidence>
<evidence type="ECO:0000256" key="3">
    <source>
        <dbReference type="ARBA" id="ARBA00022475"/>
    </source>
</evidence>
<dbReference type="InterPro" id="IPR017979">
    <property type="entry name" value="GPCR_3_CS"/>
</dbReference>
<dbReference type="InterPro" id="IPR000337">
    <property type="entry name" value="GPCR_3"/>
</dbReference>
<protein>
    <submittedName>
        <fullName evidence="15">Type-2 vomeronasal receptor</fullName>
    </submittedName>
</protein>
<feature type="signal peptide" evidence="13">
    <location>
        <begin position="1"/>
        <end position="17"/>
    </location>
</feature>
<dbReference type="InterPro" id="IPR011500">
    <property type="entry name" value="GPCR_3_9-Cys_dom"/>
</dbReference>
<dbReference type="Pfam" id="PF01094">
    <property type="entry name" value="ANF_receptor"/>
    <property type="match status" value="1"/>
</dbReference>
<feature type="transmembrane region" description="Helical" evidence="12">
    <location>
        <begin position="798"/>
        <end position="818"/>
    </location>
</feature>
<name>A0AAW1B7Y1_CROAD</name>
<dbReference type="PANTHER" id="PTHR24061:SF599">
    <property type="entry name" value="G-PROTEIN COUPLED RECEPTORS FAMILY 3 PROFILE DOMAIN-CONTAINING PROTEIN"/>
    <property type="match status" value="1"/>
</dbReference>
<dbReference type="AlphaFoldDB" id="A0AAW1B7Y1"/>
<evidence type="ECO:0000313" key="16">
    <source>
        <dbReference type="Proteomes" id="UP001474421"/>
    </source>
</evidence>
<comment type="similarity">
    <text evidence="2">Belongs to the G-protein coupled receptor 3 family.</text>
</comment>
<evidence type="ECO:0000256" key="2">
    <source>
        <dbReference type="ARBA" id="ARBA00007242"/>
    </source>
</evidence>
<feature type="transmembrane region" description="Helical" evidence="12">
    <location>
        <begin position="715"/>
        <end position="736"/>
    </location>
</feature>
<evidence type="ECO:0000313" key="15">
    <source>
        <dbReference type="EMBL" id="KAK9398119.1"/>
    </source>
</evidence>
<feature type="transmembrane region" description="Helical" evidence="12">
    <location>
        <begin position="642"/>
        <end position="662"/>
    </location>
</feature>
<dbReference type="SUPFAM" id="SSF53822">
    <property type="entry name" value="Periplasmic binding protein-like I"/>
    <property type="match status" value="1"/>
</dbReference>
<evidence type="ECO:0000256" key="11">
    <source>
        <dbReference type="ARBA" id="ARBA00023224"/>
    </source>
</evidence>
<keyword evidence="9 15" id="KW-0675">Receptor</keyword>
<gene>
    <name evidence="15" type="ORF">NXF25_021480</name>
</gene>
<comment type="subcellular location">
    <subcellularLocation>
        <location evidence="1">Cell membrane</location>
        <topology evidence="1">Multi-pass membrane protein</topology>
    </subcellularLocation>
</comment>
<evidence type="ECO:0000256" key="12">
    <source>
        <dbReference type="SAM" id="Phobius"/>
    </source>
</evidence>
<dbReference type="PROSITE" id="PS50259">
    <property type="entry name" value="G_PROTEIN_RECEP_F3_4"/>
    <property type="match status" value="1"/>
</dbReference>
<dbReference type="InterPro" id="IPR028082">
    <property type="entry name" value="Peripla_BP_I"/>
</dbReference>
<keyword evidence="11" id="KW-0807">Transducer</keyword>
<keyword evidence="5 13" id="KW-0732">Signal</keyword>
<reference evidence="15 16" key="1">
    <citation type="journal article" date="2024" name="Proc. Natl. Acad. Sci. U.S.A.">
        <title>The genetic regulatory architecture and epigenomic basis for age-related changes in rattlesnake venom.</title>
        <authorList>
            <person name="Hogan M.P."/>
            <person name="Holding M.L."/>
            <person name="Nystrom G.S."/>
            <person name="Colston T.J."/>
            <person name="Bartlett D.A."/>
            <person name="Mason A.J."/>
            <person name="Ellsworth S.A."/>
            <person name="Rautsaw R.M."/>
            <person name="Lawrence K.C."/>
            <person name="Strickland J.L."/>
            <person name="He B."/>
            <person name="Fraser P."/>
            <person name="Margres M.J."/>
            <person name="Gilbert D.M."/>
            <person name="Gibbs H.L."/>
            <person name="Parkinson C.L."/>
            <person name="Rokyta D.R."/>
        </authorList>
    </citation>
    <scope>NUCLEOTIDE SEQUENCE [LARGE SCALE GENOMIC DNA]</scope>
    <source>
        <strain evidence="15">DRR0105</strain>
    </source>
</reference>
<dbReference type="Gene3D" id="3.40.50.2300">
    <property type="match status" value="2"/>
</dbReference>
<evidence type="ECO:0000256" key="4">
    <source>
        <dbReference type="ARBA" id="ARBA00022692"/>
    </source>
</evidence>
<dbReference type="Proteomes" id="UP001474421">
    <property type="component" value="Unassembled WGS sequence"/>
</dbReference>
<feature type="transmembrane region" description="Helical" evidence="12">
    <location>
        <begin position="674"/>
        <end position="694"/>
    </location>
</feature>
<dbReference type="Pfam" id="PF00003">
    <property type="entry name" value="7tm_3"/>
    <property type="match status" value="1"/>
</dbReference>
<keyword evidence="8 12" id="KW-0472">Membrane</keyword>
<dbReference type="InterPro" id="IPR017978">
    <property type="entry name" value="GPCR_3_C"/>
</dbReference>
<dbReference type="InterPro" id="IPR000068">
    <property type="entry name" value="GPCR_3_Ca_sens_rcpt-rel"/>
</dbReference>
<proteinExistence type="inferred from homology"/>
<dbReference type="PRINTS" id="PR00248">
    <property type="entry name" value="GPCRMGR"/>
</dbReference>
<dbReference type="PANTHER" id="PTHR24061">
    <property type="entry name" value="CALCIUM-SENSING RECEPTOR-RELATED"/>
    <property type="match status" value="1"/>
</dbReference>
<keyword evidence="4 12" id="KW-0812">Transmembrane</keyword>
<evidence type="ECO:0000256" key="13">
    <source>
        <dbReference type="SAM" id="SignalP"/>
    </source>
</evidence>
<keyword evidence="6 12" id="KW-1133">Transmembrane helix</keyword>
<dbReference type="PRINTS" id="PR01535">
    <property type="entry name" value="VOMERONASL2R"/>
</dbReference>